<proteinExistence type="predicted"/>
<evidence type="ECO:0000313" key="5">
    <source>
        <dbReference type="EMBL" id="KKR29758.1"/>
    </source>
</evidence>
<dbReference type="SUPFAM" id="SSF53756">
    <property type="entry name" value="UDP-Glycosyltransferase/glycogen phosphorylase"/>
    <property type="match status" value="1"/>
</dbReference>
<sequence>MKLIYISNNRMPTELAHGLQVMQMCQAFTENNCEVELLVPRRVNPIKESPFSYYGVKKIFPLKRLPCLDLIFLNGKNIFFWIQTLTFLISAKIYLLFKHYDILYTREQMAGFFWGKVVLELHSLPKRIRPFHRHIWKRANKLVVLTSFIKERLIENGIPENKIIVAHDGVDLSKFDIDISKENARRKLNLPQGKKLIGYVGMLRTLGMEKGIGTALEAFSGLNSPNAILVLVGGYQSDIDFYKQKGKILGIESRLIFIGRVSHNLIPIYLKAFDALIAPFPKNEHYSFFMSPLKIFEYMASKRPIIATKLLSLTEILKDSALLVEPEHATELQEGIGTILDDEALAENLADKAFERVLEFTWQKRAKNILHEINS</sequence>
<dbReference type="Proteomes" id="UP000034793">
    <property type="component" value="Unassembled WGS sequence"/>
</dbReference>
<keyword evidence="1" id="KW-0328">Glycosyltransferase</keyword>
<dbReference type="InterPro" id="IPR001296">
    <property type="entry name" value="Glyco_trans_1"/>
</dbReference>
<protein>
    <submittedName>
        <fullName evidence="5">Glycosyl transferase group 1</fullName>
    </submittedName>
</protein>
<keyword evidence="2 5" id="KW-0808">Transferase</keyword>
<gene>
    <name evidence="5" type="ORF">UT61_C0023G0005</name>
</gene>
<evidence type="ECO:0000256" key="2">
    <source>
        <dbReference type="ARBA" id="ARBA00022679"/>
    </source>
</evidence>
<dbReference type="Gene3D" id="3.40.50.2000">
    <property type="entry name" value="Glycogen Phosphorylase B"/>
    <property type="match status" value="2"/>
</dbReference>
<evidence type="ECO:0000259" key="3">
    <source>
        <dbReference type="Pfam" id="PF00534"/>
    </source>
</evidence>
<evidence type="ECO:0000256" key="1">
    <source>
        <dbReference type="ARBA" id="ARBA00022676"/>
    </source>
</evidence>
<feature type="domain" description="Glycosyl transferase family 1" evidence="3">
    <location>
        <begin position="181"/>
        <end position="355"/>
    </location>
</feature>
<accession>A0A0G0PPD2</accession>
<comment type="caution">
    <text evidence="5">The sequence shown here is derived from an EMBL/GenBank/DDBJ whole genome shotgun (WGS) entry which is preliminary data.</text>
</comment>
<dbReference type="Pfam" id="PF13439">
    <property type="entry name" value="Glyco_transf_4"/>
    <property type="match status" value="1"/>
</dbReference>
<organism evidence="5 6">
    <name type="scientific">Candidatus Woesebacteria bacterium GW2011_GWA1_39_8</name>
    <dbReference type="NCBI Taxonomy" id="1618552"/>
    <lineage>
        <taxon>Bacteria</taxon>
        <taxon>Candidatus Woeseibacteriota</taxon>
    </lineage>
</organism>
<dbReference type="Pfam" id="PF00534">
    <property type="entry name" value="Glycos_transf_1"/>
    <property type="match status" value="1"/>
</dbReference>
<dbReference type="CDD" id="cd03801">
    <property type="entry name" value="GT4_PimA-like"/>
    <property type="match status" value="1"/>
</dbReference>
<evidence type="ECO:0000259" key="4">
    <source>
        <dbReference type="Pfam" id="PF13439"/>
    </source>
</evidence>
<name>A0A0G0PPD2_9BACT</name>
<evidence type="ECO:0000313" key="6">
    <source>
        <dbReference type="Proteomes" id="UP000034793"/>
    </source>
</evidence>
<dbReference type="PANTHER" id="PTHR12526:SF629">
    <property type="entry name" value="TEICHURONIC ACID BIOSYNTHESIS GLYCOSYLTRANSFERASE TUAH-RELATED"/>
    <property type="match status" value="1"/>
</dbReference>
<dbReference type="GO" id="GO:0016757">
    <property type="term" value="F:glycosyltransferase activity"/>
    <property type="evidence" value="ECO:0007669"/>
    <property type="project" value="UniProtKB-KW"/>
</dbReference>
<dbReference type="PANTHER" id="PTHR12526">
    <property type="entry name" value="GLYCOSYLTRANSFERASE"/>
    <property type="match status" value="1"/>
</dbReference>
<dbReference type="InterPro" id="IPR028098">
    <property type="entry name" value="Glyco_trans_4-like_N"/>
</dbReference>
<dbReference type="EMBL" id="LBXL01000023">
    <property type="protein sequence ID" value="KKR29758.1"/>
    <property type="molecule type" value="Genomic_DNA"/>
</dbReference>
<feature type="domain" description="Glycosyltransferase subfamily 4-like N-terminal" evidence="4">
    <location>
        <begin position="21"/>
        <end position="173"/>
    </location>
</feature>
<dbReference type="AlphaFoldDB" id="A0A0G0PPD2"/>
<reference evidence="5 6" key="1">
    <citation type="journal article" date="2015" name="Nature">
        <title>rRNA introns, odd ribosomes, and small enigmatic genomes across a large radiation of phyla.</title>
        <authorList>
            <person name="Brown C.T."/>
            <person name="Hug L.A."/>
            <person name="Thomas B.C."/>
            <person name="Sharon I."/>
            <person name="Castelle C.J."/>
            <person name="Singh A."/>
            <person name="Wilkins M.J."/>
            <person name="Williams K.H."/>
            <person name="Banfield J.F."/>
        </authorList>
    </citation>
    <scope>NUCLEOTIDE SEQUENCE [LARGE SCALE GENOMIC DNA]</scope>
</reference>